<dbReference type="RefSeq" id="WP_132318116.1">
    <property type="nucleotide sequence ID" value="NZ_FWZT01000006.1"/>
</dbReference>
<accession>A0A1Y6BSN0</accession>
<evidence type="ECO:0000256" key="1">
    <source>
        <dbReference type="SAM" id="SignalP"/>
    </source>
</evidence>
<sequence length="181" mass="20793">MIRRLRYLLLSAPFWFANLSLAQEPIYVSGVKHTLTEADFEKSTFYWGNILRTTYKAKIPVSGDYGQDMFFDIAGTLEGYGEVLDLTCIWIDGRNFCQSEPLYHLRFGGNLEVKCSGERVGRDWDHTSQPNLHKQDVLQKSRFVINELVNLGGDCKELELNLISYVQQGELDLSILITEQF</sequence>
<keyword evidence="1" id="KW-0732">Signal</keyword>
<dbReference type="Proteomes" id="UP000192907">
    <property type="component" value="Unassembled WGS sequence"/>
</dbReference>
<name>A0A1Y6BSN0_9BACT</name>
<feature type="chain" id="PRO_5012441503" evidence="1">
    <location>
        <begin position="23"/>
        <end position="181"/>
    </location>
</feature>
<evidence type="ECO:0000313" key="3">
    <source>
        <dbReference type="Proteomes" id="UP000192907"/>
    </source>
</evidence>
<organism evidence="2 3">
    <name type="scientific">Pseudobacteriovorax antillogorgiicola</name>
    <dbReference type="NCBI Taxonomy" id="1513793"/>
    <lineage>
        <taxon>Bacteria</taxon>
        <taxon>Pseudomonadati</taxon>
        <taxon>Bdellovibrionota</taxon>
        <taxon>Oligoflexia</taxon>
        <taxon>Oligoflexales</taxon>
        <taxon>Pseudobacteriovoracaceae</taxon>
        <taxon>Pseudobacteriovorax</taxon>
    </lineage>
</organism>
<feature type="signal peptide" evidence="1">
    <location>
        <begin position="1"/>
        <end position="22"/>
    </location>
</feature>
<dbReference type="AlphaFoldDB" id="A0A1Y6BSN0"/>
<protein>
    <submittedName>
        <fullName evidence="2">Uncharacterized protein</fullName>
    </submittedName>
</protein>
<keyword evidence="3" id="KW-1185">Reference proteome</keyword>
<dbReference type="STRING" id="1513793.SAMN06296036_10616"/>
<dbReference type="EMBL" id="FWZT01000006">
    <property type="protein sequence ID" value="SMF16098.1"/>
    <property type="molecule type" value="Genomic_DNA"/>
</dbReference>
<dbReference type="OrthoDB" id="6289866at2"/>
<gene>
    <name evidence="2" type="ORF">SAMN06296036_10616</name>
</gene>
<evidence type="ECO:0000313" key="2">
    <source>
        <dbReference type="EMBL" id="SMF16098.1"/>
    </source>
</evidence>
<reference evidence="3" key="1">
    <citation type="submission" date="2017-04" db="EMBL/GenBank/DDBJ databases">
        <authorList>
            <person name="Varghese N."/>
            <person name="Submissions S."/>
        </authorList>
    </citation>
    <scope>NUCLEOTIDE SEQUENCE [LARGE SCALE GENOMIC DNA]</scope>
    <source>
        <strain evidence="3">RKEM611</strain>
    </source>
</reference>
<proteinExistence type="predicted"/>